<comment type="caution">
    <text evidence="3">The sequence shown here is derived from an EMBL/GenBank/DDBJ whole genome shotgun (WGS) entry which is preliminary data.</text>
</comment>
<dbReference type="EMBL" id="CAVNYO010000444">
    <property type="protein sequence ID" value="CAK5281754.1"/>
    <property type="molecule type" value="Genomic_DNA"/>
</dbReference>
<name>A0AAD2K6E9_9AGAR</name>
<dbReference type="InterPro" id="IPR007122">
    <property type="entry name" value="Villin/Gelsolin"/>
</dbReference>
<gene>
    <name evidence="3" type="ORF">MYCIT1_LOCUS32999</name>
</gene>
<evidence type="ECO:0000256" key="1">
    <source>
        <dbReference type="ARBA" id="ARBA00022737"/>
    </source>
</evidence>
<feature type="compositionally biased region" description="Basic and acidic residues" evidence="2">
    <location>
        <begin position="409"/>
        <end position="418"/>
    </location>
</feature>
<dbReference type="Proteomes" id="UP001295794">
    <property type="component" value="Unassembled WGS sequence"/>
</dbReference>
<dbReference type="GO" id="GO:0051015">
    <property type="term" value="F:actin filament binding"/>
    <property type="evidence" value="ECO:0007669"/>
    <property type="project" value="InterPro"/>
</dbReference>
<feature type="compositionally biased region" description="Polar residues" evidence="2">
    <location>
        <begin position="108"/>
        <end position="125"/>
    </location>
</feature>
<organism evidence="3 4">
    <name type="scientific">Mycena citricolor</name>
    <dbReference type="NCBI Taxonomy" id="2018698"/>
    <lineage>
        <taxon>Eukaryota</taxon>
        <taxon>Fungi</taxon>
        <taxon>Dikarya</taxon>
        <taxon>Basidiomycota</taxon>
        <taxon>Agaricomycotina</taxon>
        <taxon>Agaricomycetes</taxon>
        <taxon>Agaricomycetidae</taxon>
        <taxon>Agaricales</taxon>
        <taxon>Marasmiineae</taxon>
        <taxon>Mycenaceae</taxon>
        <taxon>Mycena</taxon>
    </lineage>
</organism>
<feature type="region of interest" description="Disordered" evidence="2">
    <location>
        <begin position="1"/>
        <end position="165"/>
    </location>
</feature>
<evidence type="ECO:0000256" key="2">
    <source>
        <dbReference type="SAM" id="MobiDB-lite"/>
    </source>
</evidence>
<dbReference type="AlphaFoldDB" id="A0AAD2K6E9"/>
<evidence type="ECO:0000313" key="4">
    <source>
        <dbReference type="Proteomes" id="UP001295794"/>
    </source>
</evidence>
<feature type="compositionally biased region" description="Polar residues" evidence="2">
    <location>
        <begin position="223"/>
        <end position="243"/>
    </location>
</feature>
<evidence type="ECO:0000313" key="3">
    <source>
        <dbReference type="EMBL" id="CAK5281754.1"/>
    </source>
</evidence>
<feature type="compositionally biased region" description="Polar residues" evidence="2">
    <location>
        <begin position="53"/>
        <end position="69"/>
    </location>
</feature>
<feature type="compositionally biased region" description="Low complexity" evidence="2">
    <location>
        <begin position="465"/>
        <end position="484"/>
    </location>
</feature>
<dbReference type="SUPFAM" id="SSF55753">
    <property type="entry name" value="Actin depolymerizing proteins"/>
    <property type="match status" value="1"/>
</dbReference>
<feature type="compositionally biased region" description="Pro residues" evidence="2">
    <location>
        <begin position="254"/>
        <end position="264"/>
    </location>
</feature>
<feature type="region of interest" description="Disordered" evidence="2">
    <location>
        <begin position="209"/>
        <end position="273"/>
    </location>
</feature>
<protein>
    <submittedName>
        <fullName evidence="3">Uncharacterized protein</fullName>
    </submittedName>
</protein>
<proteinExistence type="predicted"/>
<dbReference type="PANTHER" id="PTHR11977:SF51">
    <property type="entry name" value="PROTEIN FLIGHTLESS-1 HOMOLOG"/>
    <property type="match status" value="1"/>
</dbReference>
<accession>A0AAD2K6E9</accession>
<reference evidence="3" key="1">
    <citation type="submission" date="2023-11" db="EMBL/GenBank/DDBJ databases">
        <authorList>
            <person name="De Vega J J."/>
            <person name="De Vega J J."/>
        </authorList>
    </citation>
    <scope>NUCLEOTIDE SEQUENCE</scope>
</reference>
<feature type="region of interest" description="Disordered" evidence="2">
    <location>
        <begin position="338"/>
        <end position="501"/>
    </location>
</feature>
<dbReference type="InterPro" id="IPR029006">
    <property type="entry name" value="ADF-H/Gelsolin-like_dom_sf"/>
</dbReference>
<sequence>MGGRASGPRLKRHAPQADAHDPTQFIQQARPDAPHPIFGRGGIGGIALPGMTAKTSTPQVVDHSTTQSPPLLRTPESKERRRSTPSPEKPERSVVAGLVQQRVRERTLSTPGTKNSPIVVSQVSRTLSTTPSQSPKPLPSQPVNMRPTVSAPVTKSPVVTVPPPMARPIQPDVRASAYAATSKPLSAVSPAFSRTAAAKELTPSLSRLQGRGFVQDMVKKSTLPDSAVSTPSPEKSRPSSARKSSVLDRWPVAEPTPSPPPSPSPIRKFQTAPIPVKSAQLTMLKQPEAQPVIVKRVEPQPVMAEQVEAKPVTVKQLEDQPVMFKRTEAQPAIAKRFEAQPVMAKRPEAPPTVDEFGVKRTNDASRPLVHLTKDRAKKPRKNKDVSPDTTASKASDVQETKPSVVLRTPKPDAQEHKSPVVLITHKPVSAPSAPTIEEPRKIPSGIRRALPGMTAGAGAFLATKSPAPQSSPAAAPRALPGLASTDSAPFHSRVPSSGNRPTVMDVAQAFAEPKNVIEEKPIEPPAARARVAVPASSERRKSSYDRYSTILPPLKEEATPDPTPHSTLTRKVPVAEALADLSAVTKKLKHLDPPLPRVDISCLRNYVSPAPAGIQTIQVDVLSISGSSAAPLGLVQTFYDTEVLAIIHRSKSSATGLIESRVWSWQGKNSILGSPEERKLAELAKRYGTVTVPTFQNAEPLELVQCLGRQLIVRQASCLCHMDLQVLNLPFDLGEQIALGQGEHCDAYRPSQGWSCRIFIDQVDIDIRNICSGFSYCVSILETVYVWHGRGSTPPERTAAEAYGKTLTADGAEILILEEEQSDDDDMFWMALGEDRLYAQADYWRWKPTVAGSDPRIWTIDAEAESPITPVASLFDNQSSVYLVDCLFEFYILVSRDARAKRQDIRLALSVASDAAKNVAADRPYAPTIHVLVLPSQLPLDLRVQFRDLDAFSDSTEGVDHMNLLTVEEANSHLQTTSWPKIQLQDISMLPLGVSPSHIR</sequence>
<feature type="compositionally biased region" description="Low complexity" evidence="2">
    <location>
        <begin position="147"/>
        <end position="159"/>
    </location>
</feature>
<dbReference type="Gene3D" id="3.40.20.10">
    <property type="entry name" value="Severin"/>
    <property type="match status" value="1"/>
</dbReference>
<feature type="compositionally biased region" description="Polar residues" evidence="2">
    <location>
        <begin position="387"/>
        <end position="401"/>
    </location>
</feature>
<dbReference type="PANTHER" id="PTHR11977">
    <property type="entry name" value="VILLIN"/>
    <property type="match status" value="1"/>
</dbReference>
<keyword evidence="4" id="KW-1185">Reference proteome</keyword>
<keyword evidence="1" id="KW-0677">Repeat</keyword>